<dbReference type="EMBL" id="UINC01010074">
    <property type="protein sequence ID" value="SVA44957.1"/>
    <property type="molecule type" value="Genomic_DNA"/>
</dbReference>
<name>A0A381VZ98_9ZZZZ</name>
<reference evidence="1" key="1">
    <citation type="submission" date="2018-05" db="EMBL/GenBank/DDBJ databases">
        <authorList>
            <person name="Lanie J.A."/>
            <person name="Ng W.-L."/>
            <person name="Kazmierczak K.M."/>
            <person name="Andrzejewski T.M."/>
            <person name="Davidsen T.M."/>
            <person name="Wayne K.J."/>
            <person name="Tettelin H."/>
            <person name="Glass J.I."/>
            <person name="Rusch D."/>
            <person name="Podicherti R."/>
            <person name="Tsui H.-C.T."/>
            <person name="Winkler M.E."/>
        </authorList>
    </citation>
    <scope>NUCLEOTIDE SEQUENCE</scope>
</reference>
<sequence>MSLLNFIRERKAKHTVSILVEQNPSFALEVAKDFLDLDRKGNQFLRTVHPTLPSLLCYK</sequence>
<accession>A0A381VZ98</accession>
<gene>
    <name evidence="1" type="ORF">METZ01_LOCUS97811</name>
</gene>
<protein>
    <submittedName>
        <fullName evidence="1">Uncharacterized protein</fullName>
    </submittedName>
</protein>
<organism evidence="1">
    <name type="scientific">marine metagenome</name>
    <dbReference type="NCBI Taxonomy" id="408172"/>
    <lineage>
        <taxon>unclassified sequences</taxon>
        <taxon>metagenomes</taxon>
        <taxon>ecological metagenomes</taxon>
    </lineage>
</organism>
<proteinExistence type="predicted"/>
<dbReference type="AlphaFoldDB" id="A0A381VZ98"/>
<evidence type="ECO:0000313" key="1">
    <source>
        <dbReference type="EMBL" id="SVA44957.1"/>
    </source>
</evidence>